<sequence>MKRTYQQSYDRVKSGLEQLFKDAGYVDGELLDCLEELRTEIVKLKSASTKPARPLESMSSKLKDALRE</sequence>
<evidence type="ECO:0000313" key="2">
    <source>
        <dbReference type="EMBL" id="TVY11552.1"/>
    </source>
</evidence>
<feature type="region of interest" description="Disordered" evidence="1">
    <location>
        <begin position="47"/>
        <end position="68"/>
    </location>
</feature>
<reference evidence="2 3" key="1">
    <citation type="submission" date="2019-07" db="EMBL/GenBank/DDBJ databases">
        <authorList>
            <person name="Kim J."/>
        </authorList>
    </citation>
    <scope>NUCLEOTIDE SEQUENCE [LARGE SCALE GENOMIC DNA]</scope>
    <source>
        <strain evidence="2 3">JC52</strain>
    </source>
</reference>
<comment type="caution">
    <text evidence="2">The sequence shown here is derived from an EMBL/GenBank/DDBJ whole genome shotgun (WGS) entry which is preliminary data.</text>
</comment>
<evidence type="ECO:0000256" key="1">
    <source>
        <dbReference type="SAM" id="MobiDB-lite"/>
    </source>
</evidence>
<gene>
    <name evidence="2" type="ORF">FPZ49_02295</name>
</gene>
<evidence type="ECO:0000313" key="3">
    <source>
        <dbReference type="Proteomes" id="UP000317036"/>
    </source>
</evidence>
<protein>
    <submittedName>
        <fullName evidence="2">Uncharacterized protein</fullName>
    </submittedName>
</protein>
<dbReference type="RefSeq" id="WP_144842763.1">
    <property type="nucleotide sequence ID" value="NZ_VNJI01000002.1"/>
</dbReference>
<dbReference type="OrthoDB" id="2632022at2"/>
<dbReference type="AlphaFoldDB" id="A0A559KHE7"/>
<dbReference type="EMBL" id="VNJI01000002">
    <property type="protein sequence ID" value="TVY11552.1"/>
    <property type="molecule type" value="Genomic_DNA"/>
</dbReference>
<proteinExistence type="predicted"/>
<name>A0A559KHE7_9BACL</name>
<organism evidence="2 3">
    <name type="scientific">Paenibacillus cremeus</name>
    <dbReference type="NCBI Taxonomy" id="2163881"/>
    <lineage>
        <taxon>Bacteria</taxon>
        <taxon>Bacillati</taxon>
        <taxon>Bacillota</taxon>
        <taxon>Bacilli</taxon>
        <taxon>Bacillales</taxon>
        <taxon>Paenibacillaceae</taxon>
        <taxon>Paenibacillus</taxon>
    </lineage>
</organism>
<dbReference type="Proteomes" id="UP000317036">
    <property type="component" value="Unassembled WGS sequence"/>
</dbReference>
<keyword evidence="3" id="KW-1185">Reference proteome</keyword>
<accession>A0A559KHE7</accession>